<dbReference type="EMBL" id="QKYT01001802">
    <property type="protein sequence ID" value="RIA78934.1"/>
    <property type="molecule type" value="Genomic_DNA"/>
</dbReference>
<dbReference type="PANTHER" id="PTHR47839:SF1">
    <property type="entry name" value="DOMAIN PROTEIN, PUTATIVE (AFU_ORTHOLOGUE AFUA_6G04830)-RELATED"/>
    <property type="match status" value="1"/>
</dbReference>
<sequence>MAFFWHDKQLFTKKGSIDVKDDGWTTFLMDISEPMKINIYSNLLKNVEEFARFLANSLGFMENLREIFVCFNDKQVISLSKDIKEPISMRITSEFNKFFPQELFQLTSVNIRDVKLDITRLIVPTKFSAEINYQIERLSIFFKIASGNLAVKVNNEFSSKMERITKKKPPSNTTIQMIFTGFDKYNSSGDYISPVFKDLLPYPEQGRIYISFSTHQTTGCCSHLLARIIPT</sequence>
<dbReference type="PANTHER" id="PTHR47839">
    <property type="entry name" value="DOMAIN PROTEIN, PUTATIVE (AFU_ORTHOLOGUE AFUA_6G04830)-RELATED"/>
    <property type="match status" value="1"/>
</dbReference>
<dbReference type="OrthoDB" id="10031156at2759"/>
<name>A0A397S9D2_9GLOM</name>
<proteinExistence type="predicted"/>
<dbReference type="AlphaFoldDB" id="A0A397S9D2"/>
<reference evidence="1 2" key="1">
    <citation type="submission" date="2018-06" db="EMBL/GenBank/DDBJ databases">
        <title>Comparative genomics reveals the genomic features of Rhizophagus irregularis, R. cerebriforme, R. diaphanum and Gigaspora rosea, and their symbiotic lifestyle signature.</title>
        <authorList>
            <person name="Morin E."/>
            <person name="San Clemente H."/>
            <person name="Chen E.C.H."/>
            <person name="De La Providencia I."/>
            <person name="Hainaut M."/>
            <person name="Kuo A."/>
            <person name="Kohler A."/>
            <person name="Murat C."/>
            <person name="Tang N."/>
            <person name="Roy S."/>
            <person name="Loubradou J."/>
            <person name="Henrissat B."/>
            <person name="Grigoriev I.V."/>
            <person name="Corradi N."/>
            <person name="Roux C."/>
            <person name="Martin F.M."/>
        </authorList>
    </citation>
    <scope>NUCLEOTIDE SEQUENCE [LARGE SCALE GENOMIC DNA]</scope>
    <source>
        <strain evidence="1 2">DAOM 227022</strain>
    </source>
</reference>
<dbReference type="STRING" id="658196.A0A397S9D2"/>
<keyword evidence="2" id="KW-1185">Reference proteome</keyword>
<dbReference type="Pfam" id="PF12449">
    <property type="entry name" value="DUF3684"/>
    <property type="match status" value="1"/>
</dbReference>
<protein>
    <submittedName>
        <fullName evidence="1">Uncharacterized protein</fullName>
    </submittedName>
</protein>
<dbReference type="Proteomes" id="UP000265703">
    <property type="component" value="Unassembled WGS sequence"/>
</dbReference>
<feature type="non-terminal residue" evidence="1">
    <location>
        <position position="231"/>
    </location>
</feature>
<gene>
    <name evidence="1" type="ORF">C1645_842030</name>
</gene>
<dbReference type="InterPro" id="IPR022155">
    <property type="entry name" value="DUF3684"/>
</dbReference>
<accession>A0A397S9D2</accession>
<comment type="caution">
    <text evidence="1">The sequence shown here is derived from an EMBL/GenBank/DDBJ whole genome shotgun (WGS) entry which is preliminary data.</text>
</comment>
<organism evidence="1 2">
    <name type="scientific">Glomus cerebriforme</name>
    <dbReference type="NCBI Taxonomy" id="658196"/>
    <lineage>
        <taxon>Eukaryota</taxon>
        <taxon>Fungi</taxon>
        <taxon>Fungi incertae sedis</taxon>
        <taxon>Mucoromycota</taxon>
        <taxon>Glomeromycotina</taxon>
        <taxon>Glomeromycetes</taxon>
        <taxon>Glomerales</taxon>
        <taxon>Glomeraceae</taxon>
        <taxon>Glomus</taxon>
    </lineage>
</organism>
<evidence type="ECO:0000313" key="2">
    <source>
        <dbReference type="Proteomes" id="UP000265703"/>
    </source>
</evidence>
<evidence type="ECO:0000313" key="1">
    <source>
        <dbReference type="EMBL" id="RIA78934.1"/>
    </source>
</evidence>